<dbReference type="GeneID" id="19467534"/>
<organism evidence="3 4">
    <name type="scientific">Glarea lozoyensis (strain ATCC 20868 / MF5171)</name>
    <dbReference type="NCBI Taxonomy" id="1116229"/>
    <lineage>
        <taxon>Eukaryota</taxon>
        <taxon>Fungi</taxon>
        <taxon>Dikarya</taxon>
        <taxon>Ascomycota</taxon>
        <taxon>Pezizomycotina</taxon>
        <taxon>Leotiomycetes</taxon>
        <taxon>Helotiales</taxon>
        <taxon>Helotiaceae</taxon>
        <taxon>Glarea</taxon>
    </lineage>
</organism>
<dbReference type="eggNOG" id="ENOG502SAV6">
    <property type="taxonomic scope" value="Eukaryota"/>
</dbReference>
<proteinExistence type="predicted"/>
<feature type="region of interest" description="Disordered" evidence="1">
    <location>
        <begin position="227"/>
        <end position="275"/>
    </location>
</feature>
<dbReference type="HOGENOM" id="CLU_070614_0_1_1"/>
<dbReference type="STRING" id="1116229.S3DD73"/>
<dbReference type="PANTHER" id="PTHR36223:SF1">
    <property type="entry name" value="TRANSCRIPTION ELONGATION FACTOR EAF N-TERMINAL DOMAIN-CONTAINING PROTEIN"/>
    <property type="match status" value="1"/>
</dbReference>
<evidence type="ECO:0000256" key="1">
    <source>
        <dbReference type="SAM" id="MobiDB-lite"/>
    </source>
</evidence>
<evidence type="ECO:0000259" key="2">
    <source>
        <dbReference type="Pfam" id="PF25534"/>
    </source>
</evidence>
<dbReference type="EMBL" id="KE145373">
    <property type="protein sequence ID" value="EPE24633.1"/>
    <property type="molecule type" value="Genomic_DNA"/>
</dbReference>
<sequence>MAVLDSLPHIKSQIWVDGKPLEEYDDDEDEEVTIDGKSRGGLVLNALLKPRKTGIPYTSNIRGVEISTAGHGGRGLLNKFRFAKITTDESRTKEVKSDSELLKGAGCIIVTIFRGKQPEPSIGHSGPPPSALTAKVHEKALKGEAKSHTTSFSPSLDIPSPSFVHVTEMDGKDYPIAIFKYKYRSRESLKGLLILPRTPSASPEPAANLENLNPQQRKKLDNFLRDLTGNADSSIKREREDDDNGQSSRRKRRSGEKVTIDLTEDSDDEEIVALN</sequence>
<name>S3DD73_GLAL2</name>
<dbReference type="AlphaFoldDB" id="S3DD73"/>
<feature type="domain" description="DUF7918" evidence="2">
    <location>
        <begin position="32"/>
        <end position="198"/>
    </location>
</feature>
<dbReference type="KEGG" id="glz:GLAREA_08486"/>
<dbReference type="OrthoDB" id="3364132at2759"/>
<gene>
    <name evidence="3" type="ORF">GLAREA_08486</name>
</gene>
<evidence type="ECO:0000313" key="4">
    <source>
        <dbReference type="Proteomes" id="UP000016922"/>
    </source>
</evidence>
<dbReference type="Pfam" id="PF25534">
    <property type="entry name" value="DUF7918"/>
    <property type="match status" value="1"/>
</dbReference>
<accession>S3DD73</accession>
<reference evidence="3 4" key="1">
    <citation type="journal article" date="2013" name="BMC Genomics">
        <title>Genomics-driven discovery of the pneumocandin biosynthetic gene cluster in the fungus Glarea lozoyensis.</title>
        <authorList>
            <person name="Chen L."/>
            <person name="Yue Q."/>
            <person name="Zhang X."/>
            <person name="Xiang M."/>
            <person name="Wang C."/>
            <person name="Li S."/>
            <person name="Che Y."/>
            <person name="Ortiz-Lopez F.J."/>
            <person name="Bills G.F."/>
            <person name="Liu X."/>
            <person name="An Z."/>
        </authorList>
    </citation>
    <scope>NUCLEOTIDE SEQUENCE [LARGE SCALE GENOMIC DNA]</scope>
    <source>
        <strain evidence="4">ATCC 20868 / MF5171</strain>
    </source>
</reference>
<dbReference type="PANTHER" id="PTHR36223">
    <property type="entry name" value="BETA-LACTAMASE-TYPE TRANSPEPTIDASE FOLD DOMAIN CONTAINING PROTEIN"/>
    <property type="match status" value="1"/>
</dbReference>
<dbReference type="InterPro" id="IPR057678">
    <property type="entry name" value="DUF7918"/>
</dbReference>
<keyword evidence="4" id="KW-1185">Reference proteome</keyword>
<protein>
    <recommendedName>
        <fullName evidence="2">DUF7918 domain-containing protein</fullName>
    </recommendedName>
</protein>
<dbReference type="OMA" id="PTIHEYD"/>
<dbReference type="Proteomes" id="UP000016922">
    <property type="component" value="Unassembled WGS sequence"/>
</dbReference>
<dbReference type="RefSeq" id="XP_008088721.1">
    <property type="nucleotide sequence ID" value="XM_008090530.1"/>
</dbReference>
<feature type="compositionally biased region" description="Acidic residues" evidence="1">
    <location>
        <begin position="262"/>
        <end position="275"/>
    </location>
</feature>
<evidence type="ECO:0000313" key="3">
    <source>
        <dbReference type="EMBL" id="EPE24633.1"/>
    </source>
</evidence>